<protein>
    <recommendedName>
        <fullName evidence="4">C3H1-type domain-containing protein</fullName>
    </recommendedName>
</protein>
<sequence>MNALHTPAAKDWIGYNAAVPHLPLCLLLKMNQILQIVVGAAKRKTTQSKLRNGQPIMADTFVNVFNGVTQAISHINLSISMGNLGPYGTCPNLHAILNGKPAPAPKRESPNSCERPDPIKRAKHPPQGSHPGYLTYEGPGQLPIAPFKCKHPITGKQAAFCSHFLFANYNCNRPRCHNTHYTKQFAATMGSADTQAFEKFIEITPGVTHLTPKPHG</sequence>
<dbReference type="Proteomes" id="UP001295423">
    <property type="component" value="Unassembled WGS sequence"/>
</dbReference>
<organism evidence="2 3">
    <name type="scientific">Cylindrotheca closterium</name>
    <dbReference type="NCBI Taxonomy" id="2856"/>
    <lineage>
        <taxon>Eukaryota</taxon>
        <taxon>Sar</taxon>
        <taxon>Stramenopiles</taxon>
        <taxon>Ochrophyta</taxon>
        <taxon>Bacillariophyta</taxon>
        <taxon>Bacillariophyceae</taxon>
        <taxon>Bacillariophycidae</taxon>
        <taxon>Bacillariales</taxon>
        <taxon>Bacillariaceae</taxon>
        <taxon>Cylindrotheca</taxon>
    </lineage>
</organism>
<evidence type="ECO:0000256" key="1">
    <source>
        <dbReference type="SAM" id="MobiDB-lite"/>
    </source>
</evidence>
<dbReference type="EMBL" id="CAKOGP040002008">
    <property type="protein sequence ID" value="CAJ1959601.1"/>
    <property type="molecule type" value="Genomic_DNA"/>
</dbReference>
<feature type="compositionally biased region" description="Basic and acidic residues" evidence="1">
    <location>
        <begin position="105"/>
        <end position="120"/>
    </location>
</feature>
<proteinExistence type="predicted"/>
<accession>A0AAD2JKP6</accession>
<evidence type="ECO:0000313" key="3">
    <source>
        <dbReference type="Proteomes" id="UP001295423"/>
    </source>
</evidence>
<comment type="caution">
    <text evidence="2">The sequence shown here is derived from an EMBL/GenBank/DDBJ whole genome shotgun (WGS) entry which is preliminary data.</text>
</comment>
<keyword evidence="3" id="KW-1185">Reference proteome</keyword>
<feature type="region of interest" description="Disordered" evidence="1">
    <location>
        <begin position="98"/>
        <end position="132"/>
    </location>
</feature>
<gene>
    <name evidence="2" type="ORF">CYCCA115_LOCUS18022</name>
</gene>
<evidence type="ECO:0008006" key="4">
    <source>
        <dbReference type="Google" id="ProtNLM"/>
    </source>
</evidence>
<dbReference type="AlphaFoldDB" id="A0AAD2JKP6"/>
<evidence type="ECO:0000313" key="2">
    <source>
        <dbReference type="EMBL" id="CAJ1959601.1"/>
    </source>
</evidence>
<reference evidence="2" key="1">
    <citation type="submission" date="2023-08" db="EMBL/GenBank/DDBJ databases">
        <authorList>
            <person name="Audoor S."/>
            <person name="Bilcke G."/>
        </authorList>
    </citation>
    <scope>NUCLEOTIDE SEQUENCE</scope>
</reference>
<name>A0AAD2JKP6_9STRA</name>